<name>A0A0A8YVN0_ARUDO</name>
<evidence type="ECO:0000313" key="1">
    <source>
        <dbReference type="EMBL" id="JAD26652.1"/>
    </source>
</evidence>
<reference evidence="1" key="2">
    <citation type="journal article" date="2015" name="Data Brief">
        <title>Shoot transcriptome of the giant reed, Arundo donax.</title>
        <authorList>
            <person name="Barrero R.A."/>
            <person name="Guerrero F.D."/>
            <person name="Moolhuijzen P."/>
            <person name="Goolsby J.A."/>
            <person name="Tidwell J."/>
            <person name="Bellgard S.E."/>
            <person name="Bellgard M.I."/>
        </authorList>
    </citation>
    <scope>NUCLEOTIDE SEQUENCE</scope>
    <source>
        <tissue evidence="1">Shoot tissue taken approximately 20 cm above the soil surface</tissue>
    </source>
</reference>
<proteinExistence type="predicted"/>
<reference evidence="1" key="1">
    <citation type="submission" date="2014-09" db="EMBL/GenBank/DDBJ databases">
        <authorList>
            <person name="Magalhaes I.L.F."/>
            <person name="Oliveira U."/>
            <person name="Santos F.R."/>
            <person name="Vidigal T.H.D.A."/>
            <person name="Brescovit A.D."/>
            <person name="Santos A.J."/>
        </authorList>
    </citation>
    <scope>NUCLEOTIDE SEQUENCE</scope>
    <source>
        <tissue evidence="1">Shoot tissue taken approximately 20 cm above the soil surface</tissue>
    </source>
</reference>
<organism evidence="1">
    <name type="scientific">Arundo donax</name>
    <name type="common">Giant reed</name>
    <name type="synonym">Donax arundinaceus</name>
    <dbReference type="NCBI Taxonomy" id="35708"/>
    <lineage>
        <taxon>Eukaryota</taxon>
        <taxon>Viridiplantae</taxon>
        <taxon>Streptophyta</taxon>
        <taxon>Embryophyta</taxon>
        <taxon>Tracheophyta</taxon>
        <taxon>Spermatophyta</taxon>
        <taxon>Magnoliopsida</taxon>
        <taxon>Liliopsida</taxon>
        <taxon>Poales</taxon>
        <taxon>Poaceae</taxon>
        <taxon>PACMAD clade</taxon>
        <taxon>Arundinoideae</taxon>
        <taxon>Arundineae</taxon>
        <taxon>Arundo</taxon>
    </lineage>
</organism>
<dbReference type="AlphaFoldDB" id="A0A0A8YVN0"/>
<sequence>MCTSVLRYHSKRRDDSAHMNSSISCERN</sequence>
<dbReference type="EMBL" id="GBRH01271243">
    <property type="protein sequence ID" value="JAD26652.1"/>
    <property type="molecule type" value="Transcribed_RNA"/>
</dbReference>
<protein>
    <submittedName>
        <fullName evidence="1">Uncharacterized protein</fullName>
    </submittedName>
</protein>
<accession>A0A0A8YVN0</accession>